<accession>A0A9D4U9E5</accession>
<evidence type="ECO:0000256" key="1">
    <source>
        <dbReference type="ARBA" id="ARBA00004370"/>
    </source>
</evidence>
<dbReference type="Proteomes" id="UP000886520">
    <property type="component" value="Chromosome 21"/>
</dbReference>
<name>A0A9D4U9E5_ADICA</name>
<dbReference type="Pfam" id="PF07738">
    <property type="entry name" value="Sad1_UNC"/>
    <property type="match status" value="1"/>
</dbReference>
<keyword evidence="3" id="KW-1133">Transmembrane helix</keyword>
<evidence type="ECO:0000259" key="6">
    <source>
        <dbReference type="PROSITE" id="PS51469"/>
    </source>
</evidence>
<keyword evidence="4" id="KW-0472">Membrane</keyword>
<feature type="compositionally biased region" description="Polar residues" evidence="5">
    <location>
        <begin position="91"/>
        <end position="104"/>
    </location>
</feature>
<comment type="caution">
    <text evidence="7">The sequence shown here is derived from an EMBL/GenBank/DDBJ whole genome shotgun (WGS) entry which is preliminary data.</text>
</comment>
<dbReference type="Gene3D" id="2.60.120.260">
    <property type="entry name" value="Galactose-binding domain-like"/>
    <property type="match status" value="1"/>
</dbReference>
<feature type="region of interest" description="Disordered" evidence="5">
    <location>
        <begin position="1"/>
        <end position="111"/>
    </location>
</feature>
<dbReference type="PANTHER" id="PTHR12911:SF8">
    <property type="entry name" value="KLAROID PROTEIN-RELATED"/>
    <property type="match status" value="1"/>
</dbReference>
<evidence type="ECO:0000313" key="8">
    <source>
        <dbReference type="Proteomes" id="UP000886520"/>
    </source>
</evidence>
<evidence type="ECO:0000256" key="4">
    <source>
        <dbReference type="ARBA" id="ARBA00023136"/>
    </source>
</evidence>
<comment type="subcellular location">
    <subcellularLocation>
        <location evidence="1">Membrane</location>
    </subcellularLocation>
</comment>
<keyword evidence="8" id="KW-1185">Reference proteome</keyword>
<proteinExistence type="predicted"/>
<dbReference type="PANTHER" id="PTHR12911">
    <property type="entry name" value="SAD1/UNC-84-LIKE PROTEIN-RELATED"/>
    <property type="match status" value="1"/>
</dbReference>
<dbReference type="InterPro" id="IPR012919">
    <property type="entry name" value="SUN_dom"/>
</dbReference>
<dbReference type="InterPro" id="IPR045119">
    <property type="entry name" value="SUN1-5"/>
</dbReference>
<feature type="domain" description="SUN" evidence="6">
    <location>
        <begin position="320"/>
        <end position="493"/>
    </location>
</feature>
<protein>
    <recommendedName>
        <fullName evidence="6">SUN domain-containing protein</fullName>
    </recommendedName>
</protein>
<evidence type="ECO:0000313" key="7">
    <source>
        <dbReference type="EMBL" id="KAI5062954.1"/>
    </source>
</evidence>
<dbReference type="AlphaFoldDB" id="A0A9D4U9E5"/>
<sequence>MQRTPGGAYAAFKGVPTASGGVAGASPLPATVSMATSSPAPRLSTRKRRPVLDSTDVATPLRRSSGDDPSLMVAGTVELAGGDSLPEKTSLPRSSSKMVSQAADSTPRRDAIPSRAPKVMKLSLKATKPSGGSADAVPGARSHLLRNLFSRPFLTVIFMAFLFTTMWNWRAPPPSSLHANSMEGQVAELEEILRKTTKMMQVQLDLVDMKIHKEVEGLRKELEEKIDVQATTFGTELRNMLARAEDIEASLKSLMNAGFPSRKDVLGLINAVVDERAAEGTGKALSLDDVRAVARRLVEVELEKHAADGIGRVDYALGSGGAKVVDHSEGFYHGLRIGWLHLAGGFLPGASNKHSLANKILEPSFGEPGQCLPLKGSNVYVEIALRTSIFPDSFSLEHVAKSVAYDVSSAPKEFRVFGWLDSFKKDDAARNFMSQVLLGSFEYDIEKKYVQSFPVSEELRGRLINMVRLEVLSNYGSPSHTCIYRFRVHGSESKVILPTKLEGSLLTSEAKVSVSTASLPTESKKSWFPELKQRPTTPEWELREPIMVG</sequence>
<dbReference type="GO" id="GO:0043495">
    <property type="term" value="F:protein-membrane adaptor activity"/>
    <property type="evidence" value="ECO:0007669"/>
    <property type="project" value="TreeGrafter"/>
</dbReference>
<dbReference type="PROSITE" id="PS51469">
    <property type="entry name" value="SUN"/>
    <property type="match status" value="1"/>
</dbReference>
<gene>
    <name evidence="7" type="ORF">GOP47_0021501</name>
</gene>
<dbReference type="EMBL" id="JABFUD020000021">
    <property type="protein sequence ID" value="KAI5062954.1"/>
    <property type="molecule type" value="Genomic_DNA"/>
</dbReference>
<evidence type="ECO:0000256" key="5">
    <source>
        <dbReference type="SAM" id="MobiDB-lite"/>
    </source>
</evidence>
<reference evidence="7" key="1">
    <citation type="submission" date="2021-01" db="EMBL/GenBank/DDBJ databases">
        <title>Adiantum capillus-veneris genome.</title>
        <authorList>
            <person name="Fang Y."/>
            <person name="Liao Q."/>
        </authorList>
    </citation>
    <scope>NUCLEOTIDE SEQUENCE</scope>
    <source>
        <strain evidence="7">H3</strain>
        <tissue evidence="7">Leaf</tissue>
    </source>
</reference>
<dbReference type="GO" id="GO:0016020">
    <property type="term" value="C:membrane"/>
    <property type="evidence" value="ECO:0007669"/>
    <property type="project" value="UniProtKB-SubCell"/>
</dbReference>
<dbReference type="GO" id="GO:0005635">
    <property type="term" value="C:nuclear envelope"/>
    <property type="evidence" value="ECO:0007669"/>
    <property type="project" value="TreeGrafter"/>
</dbReference>
<evidence type="ECO:0000256" key="2">
    <source>
        <dbReference type="ARBA" id="ARBA00022692"/>
    </source>
</evidence>
<evidence type="ECO:0000256" key="3">
    <source>
        <dbReference type="ARBA" id="ARBA00022989"/>
    </source>
</evidence>
<organism evidence="7 8">
    <name type="scientific">Adiantum capillus-veneris</name>
    <name type="common">Maidenhair fern</name>
    <dbReference type="NCBI Taxonomy" id="13818"/>
    <lineage>
        <taxon>Eukaryota</taxon>
        <taxon>Viridiplantae</taxon>
        <taxon>Streptophyta</taxon>
        <taxon>Embryophyta</taxon>
        <taxon>Tracheophyta</taxon>
        <taxon>Polypodiopsida</taxon>
        <taxon>Polypodiidae</taxon>
        <taxon>Polypodiales</taxon>
        <taxon>Pteridineae</taxon>
        <taxon>Pteridaceae</taxon>
        <taxon>Vittarioideae</taxon>
        <taxon>Adiantum</taxon>
    </lineage>
</organism>
<dbReference type="OrthoDB" id="342281at2759"/>
<keyword evidence="2" id="KW-0812">Transmembrane</keyword>